<evidence type="ECO:0000313" key="3">
    <source>
        <dbReference type="Proteomes" id="UP000177622"/>
    </source>
</evidence>
<name>A0A1F5LG47_PENAI</name>
<dbReference type="AlphaFoldDB" id="A0A1F5LG47"/>
<evidence type="ECO:0000256" key="1">
    <source>
        <dbReference type="SAM" id="SignalP"/>
    </source>
</evidence>
<evidence type="ECO:0000313" key="2">
    <source>
        <dbReference type="EMBL" id="OGE52193.1"/>
    </source>
</evidence>
<sequence>MRLCSLLPLFLFGPAAASTLNITTLGAKNRRSTLECWALEPGFKISSQTGTSGSQVLNLGPIGGGCTGNASYAVLPAGFDGGQHNAPAQQWVIFLSGLAHITLPDSTNDAWISGGRHGAILALDTADLSSLGHITKYPSGEQTIAMQIPLGAGGIPPHRVLHSGACQEEELLH</sequence>
<organism evidence="2 3">
    <name type="scientific">Penicillium arizonense</name>
    <dbReference type="NCBI Taxonomy" id="1835702"/>
    <lineage>
        <taxon>Eukaryota</taxon>
        <taxon>Fungi</taxon>
        <taxon>Dikarya</taxon>
        <taxon>Ascomycota</taxon>
        <taxon>Pezizomycotina</taxon>
        <taxon>Eurotiomycetes</taxon>
        <taxon>Eurotiomycetidae</taxon>
        <taxon>Eurotiales</taxon>
        <taxon>Aspergillaceae</taxon>
        <taxon>Penicillium</taxon>
    </lineage>
</organism>
<keyword evidence="1" id="KW-0732">Signal</keyword>
<gene>
    <name evidence="2" type="ORF">PENARI_c011G05409</name>
</gene>
<protein>
    <recommendedName>
        <fullName evidence="4">Small secreted protein</fullName>
    </recommendedName>
</protein>
<accession>A0A1F5LG47</accession>
<dbReference type="RefSeq" id="XP_022487635.1">
    <property type="nucleotide sequence ID" value="XM_022632598.1"/>
</dbReference>
<keyword evidence="3" id="KW-1185">Reference proteome</keyword>
<feature type="chain" id="PRO_5009519548" description="Small secreted protein" evidence="1">
    <location>
        <begin position="18"/>
        <end position="173"/>
    </location>
</feature>
<evidence type="ECO:0008006" key="4">
    <source>
        <dbReference type="Google" id="ProtNLM"/>
    </source>
</evidence>
<dbReference type="Proteomes" id="UP000177622">
    <property type="component" value="Unassembled WGS sequence"/>
</dbReference>
<dbReference type="OrthoDB" id="3223416at2759"/>
<comment type="caution">
    <text evidence="2">The sequence shown here is derived from an EMBL/GenBank/DDBJ whole genome shotgun (WGS) entry which is preliminary data.</text>
</comment>
<feature type="signal peptide" evidence="1">
    <location>
        <begin position="1"/>
        <end position="17"/>
    </location>
</feature>
<dbReference type="GeneID" id="34577332"/>
<dbReference type="EMBL" id="LXJU01000011">
    <property type="protein sequence ID" value="OGE52193.1"/>
    <property type="molecule type" value="Genomic_DNA"/>
</dbReference>
<proteinExistence type="predicted"/>
<reference evidence="2 3" key="1">
    <citation type="journal article" date="2016" name="Sci. Rep.">
        <title>Penicillium arizonense, a new, genome sequenced fungal species, reveals a high chemical diversity in secreted metabolites.</title>
        <authorList>
            <person name="Grijseels S."/>
            <person name="Nielsen J.C."/>
            <person name="Randelovic M."/>
            <person name="Nielsen J."/>
            <person name="Nielsen K.F."/>
            <person name="Workman M."/>
            <person name="Frisvad J.C."/>
        </authorList>
    </citation>
    <scope>NUCLEOTIDE SEQUENCE [LARGE SCALE GENOMIC DNA]</scope>
    <source>
        <strain evidence="2 3">CBS 141311</strain>
    </source>
</reference>